<dbReference type="NCBIfam" id="TIGR03025">
    <property type="entry name" value="EPS_sugtrans"/>
    <property type="match status" value="1"/>
</dbReference>
<keyword evidence="4 7" id="KW-0812">Transmembrane</keyword>
<reference evidence="9" key="1">
    <citation type="submission" date="2022-08" db="EMBL/GenBank/DDBJ databases">
        <title>Reclassification of Massilia species as members of the genera Telluria, Duganella, Pseudoduganella, Mokoshia gen. nov. and Zemynaea gen. nov. using orthogonal and non-orthogonal genome-based approaches.</title>
        <authorList>
            <person name="Bowman J.P."/>
        </authorList>
    </citation>
    <scope>NUCLEOTIDE SEQUENCE</scope>
    <source>
        <strain evidence="9">LMG 11547</strain>
    </source>
</reference>
<comment type="subcellular location">
    <subcellularLocation>
        <location evidence="1">Membrane</location>
        <topology evidence="1">Multi-pass membrane protein</topology>
    </subcellularLocation>
</comment>
<dbReference type="EMBL" id="JANUHC010000001">
    <property type="protein sequence ID" value="MCS0627737.1"/>
    <property type="molecule type" value="Genomic_DNA"/>
</dbReference>
<evidence type="ECO:0000259" key="8">
    <source>
        <dbReference type="Pfam" id="PF02397"/>
    </source>
</evidence>
<evidence type="ECO:0000313" key="9">
    <source>
        <dbReference type="EMBL" id="MCS0627737.1"/>
    </source>
</evidence>
<evidence type="ECO:0000256" key="1">
    <source>
        <dbReference type="ARBA" id="ARBA00004141"/>
    </source>
</evidence>
<evidence type="ECO:0000256" key="5">
    <source>
        <dbReference type="ARBA" id="ARBA00022989"/>
    </source>
</evidence>
<keyword evidence="5 7" id="KW-1133">Transmembrane helix</keyword>
<dbReference type="InterPro" id="IPR017475">
    <property type="entry name" value="EPS_sugar_tfrase"/>
</dbReference>
<keyword evidence="10" id="KW-1185">Reference proteome</keyword>
<evidence type="ECO:0000313" key="10">
    <source>
        <dbReference type="Proteomes" id="UP001165263"/>
    </source>
</evidence>
<feature type="domain" description="Bacterial sugar transferase" evidence="8">
    <location>
        <begin position="275"/>
        <end position="459"/>
    </location>
</feature>
<dbReference type="Pfam" id="PF13727">
    <property type="entry name" value="CoA_binding_3"/>
    <property type="match status" value="1"/>
</dbReference>
<dbReference type="Pfam" id="PF02397">
    <property type="entry name" value="Bac_transf"/>
    <property type="match status" value="1"/>
</dbReference>
<organism evidence="9 10">
    <name type="scientific">Telluria mixta</name>
    <dbReference type="NCBI Taxonomy" id="34071"/>
    <lineage>
        <taxon>Bacteria</taxon>
        <taxon>Pseudomonadati</taxon>
        <taxon>Pseudomonadota</taxon>
        <taxon>Betaproteobacteria</taxon>
        <taxon>Burkholderiales</taxon>
        <taxon>Oxalobacteraceae</taxon>
        <taxon>Telluria group</taxon>
        <taxon>Telluria</taxon>
    </lineage>
</organism>
<feature type="transmembrane region" description="Helical" evidence="7">
    <location>
        <begin position="58"/>
        <end position="75"/>
    </location>
</feature>
<evidence type="ECO:0000256" key="6">
    <source>
        <dbReference type="ARBA" id="ARBA00023136"/>
    </source>
</evidence>
<feature type="transmembrane region" description="Helical" evidence="7">
    <location>
        <begin position="29"/>
        <end position="46"/>
    </location>
</feature>
<gene>
    <name evidence="9" type="ORF">NX786_00045</name>
</gene>
<keyword evidence="3 9" id="KW-0808">Transferase</keyword>
<dbReference type="InterPro" id="IPR017473">
    <property type="entry name" value="Undecaprenyl-P_gluc_Ptfrase"/>
</dbReference>
<name>A0ABT2BRW2_9BURK</name>
<feature type="transmembrane region" description="Helical" evidence="7">
    <location>
        <begin position="82"/>
        <end position="104"/>
    </location>
</feature>
<feature type="transmembrane region" description="Helical" evidence="7">
    <location>
        <begin position="110"/>
        <end position="128"/>
    </location>
</feature>
<accession>A0ABT2BRW2</accession>
<dbReference type="SUPFAM" id="SSF51735">
    <property type="entry name" value="NAD(P)-binding Rossmann-fold domains"/>
    <property type="match status" value="1"/>
</dbReference>
<dbReference type="GO" id="GO:0089702">
    <property type="term" value="F:undecaprenyl-phosphate glucose phosphotransferase activity"/>
    <property type="evidence" value="ECO:0007669"/>
    <property type="project" value="UniProtKB-EC"/>
</dbReference>
<evidence type="ECO:0000256" key="3">
    <source>
        <dbReference type="ARBA" id="ARBA00022679"/>
    </source>
</evidence>
<dbReference type="Gene3D" id="3.40.50.720">
    <property type="entry name" value="NAD(P)-binding Rossmann-like Domain"/>
    <property type="match status" value="1"/>
</dbReference>
<dbReference type="PANTHER" id="PTHR30576">
    <property type="entry name" value="COLANIC BIOSYNTHESIS UDP-GLUCOSE LIPID CARRIER TRANSFERASE"/>
    <property type="match status" value="1"/>
</dbReference>
<sequence length="466" mass="51624">MRINIENLADVEHEIAHVFPSATNIVRRILDPLFAAVAYLALAFWVDDTITKQDEVFAFVAALIFFPSTPVGTSLRKYASAVLFSWIKVLACLFIFDLVGHFSAGFNMEVVKLWAMLVPVSIIAMHTLGAPLKRRLNLFAATQTAVVIGASEVGKHLAHRLQSKSIPGQSFVGYFDDRPATRSGAGDGELLGVIDTAPEFVKRERIDMVYVALPMASQPRIMKLLDGLRDTTATVKFVPDMFIADLIQAKVENAAGLPVIAICDTPFVGSYGLQKRCFDLLVCLLALPVIAPLMLLIAVLIRATSAGPAFFKQRRYGLNGEEIVVWKFRSMKVMEDGDAVYKQATQDDDRITAVGKILRKTSLDELPQLINVLMGSMSLVGPRPHAVAVNENYRKQISGYMVRHKVKPGITGLAQVNGYRGGDDLHSMSKRIEYDLIYLRSWHLWLDVTIVFRTALMLLKGDPKAF</sequence>
<protein>
    <submittedName>
        <fullName evidence="9">Undecaprenyl-phosphate glucose phosphotransferase</fullName>
        <ecNumber evidence="9">2.7.8.31</ecNumber>
    </submittedName>
</protein>
<feature type="transmembrane region" description="Helical" evidence="7">
    <location>
        <begin position="280"/>
        <end position="301"/>
    </location>
</feature>
<dbReference type="PANTHER" id="PTHR30576:SF21">
    <property type="entry name" value="UDP-GLUCOSE:UNDECAPRENYL-PHOSPHATE GLUCOSE-1-PHOSPHATE TRANSFERASE"/>
    <property type="match status" value="1"/>
</dbReference>
<dbReference type="Proteomes" id="UP001165263">
    <property type="component" value="Unassembled WGS sequence"/>
</dbReference>
<dbReference type="NCBIfam" id="TIGR03023">
    <property type="entry name" value="WcaJ_sugtrans"/>
    <property type="match status" value="1"/>
</dbReference>
<keyword evidence="6 7" id="KW-0472">Membrane</keyword>
<dbReference type="InterPro" id="IPR036291">
    <property type="entry name" value="NAD(P)-bd_dom_sf"/>
</dbReference>
<evidence type="ECO:0000256" key="7">
    <source>
        <dbReference type="SAM" id="Phobius"/>
    </source>
</evidence>
<dbReference type="InterPro" id="IPR003362">
    <property type="entry name" value="Bact_transf"/>
</dbReference>
<evidence type="ECO:0000256" key="2">
    <source>
        <dbReference type="ARBA" id="ARBA00006464"/>
    </source>
</evidence>
<dbReference type="RefSeq" id="WP_259447013.1">
    <property type="nucleotide sequence ID" value="NZ_JANUHC010000001.1"/>
</dbReference>
<comment type="similarity">
    <text evidence="2">Belongs to the bacterial sugar transferase family.</text>
</comment>
<comment type="caution">
    <text evidence="9">The sequence shown here is derived from an EMBL/GenBank/DDBJ whole genome shotgun (WGS) entry which is preliminary data.</text>
</comment>
<dbReference type="EC" id="2.7.8.31" evidence="9"/>
<proteinExistence type="inferred from homology"/>
<evidence type="ECO:0000256" key="4">
    <source>
        <dbReference type="ARBA" id="ARBA00022692"/>
    </source>
</evidence>